<dbReference type="RefSeq" id="WP_210758706.1">
    <property type="nucleotide sequence ID" value="NZ_CP060139.1"/>
</dbReference>
<evidence type="ECO:0000256" key="2">
    <source>
        <dbReference type="ARBA" id="ARBA00023125"/>
    </source>
</evidence>
<evidence type="ECO:0000259" key="4">
    <source>
        <dbReference type="PROSITE" id="PS50043"/>
    </source>
</evidence>
<dbReference type="Pfam" id="PF00072">
    <property type="entry name" value="Response_reg"/>
    <property type="match status" value="1"/>
</dbReference>
<dbReference type="GO" id="GO:0000160">
    <property type="term" value="P:phosphorelay signal transduction system"/>
    <property type="evidence" value="ECO:0007669"/>
    <property type="project" value="InterPro"/>
</dbReference>
<dbReference type="AlphaFoldDB" id="A0A7H0VEM3"/>
<dbReference type="SUPFAM" id="SSF46894">
    <property type="entry name" value="C-terminal effector domain of the bipartite response regulators"/>
    <property type="match status" value="1"/>
</dbReference>
<dbReference type="GO" id="GO:0003677">
    <property type="term" value="F:DNA binding"/>
    <property type="evidence" value="ECO:0007669"/>
    <property type="project" value="UniProtKB-KW"/>
</dbReference>
<sequence>MSSNSTIKIAVVDDHSLFRKGLVTLIHQVDSKFKVVMEAANGKEFLAQLAANPLPDLVVLDYDMPIMDGHETTKALKKDYPGLGILMLTIKDDENSLIRMLKAGVNGYLNKDVEPEELQAAIRSVYQNGFHYTDNLTGKLVHAIRFPEKDQGAKLSDQEMRFLELACSELTYKEIADQMCLSEKTIDGYRAKLFEKLEVRSRVGLAMFAVKNDLISL</sequence>
<reference evidence="6 7" key="1">
    <citation type="submission" date="2020-08" db="EMBL/GenBank/DDBJ databases">
        <title>Croceimicrobium hydrocarbonivorans gen. nov., sp. nov., a novel marine bacterium isolated from a bacterial consortium that degrades polyethylene terephthalate.</title>
        <authorList>
            <person name="Liu R."/>
        </authorList>
    </citation>
    <scope>NUCLEOTIDE SEQUENCE [LARGE SCALE GENOMIC DNA]</scope>
    <source>
        <strain evidence="6 7">A20-9</strain>
    </source>
</reference>
<dbReference type="KEGG" id="chyd:H4K34_17645"/>
<dbReference type="InterPro" id="IPR000792">
    <property type="entry name" value="Tscrpt_reg_LuxR_C"/>
</dbReference>
<dbReference type="InterPro" id="IPR039420">
    <property type="entry name" value="WalR-like"/>
</dbReference>
<name>A0A7H0VEM3_9FLAO</name>
<dbReference type="SUPFAM" id="SSF52172">
    <property type="entry name" value="CheY-like"/>
    <property type="match status" value="1"/>
</dbReference>
<evidence type="ECO:0000256" key="1">
    <source>
        <dbReference type="ARBA" id="ARBA00022553"/>
    </source>
</evidence>
<evidence type="ECO:0000313" key="7">
    <source>
        <dbReference type="Proteomes" id="UP000516305"/>
    </source>
</evidence>
<accession>A0A7H0VEM3</accession>
<keyword evidence="2" id="KW-0238">DNA-binding</keyword>
<dbReference type="PANTHER" id="PTHR43214">
    <property type="entry name" value="TWO-COMPONENT RESPONSE REGULATOR"/>
    <property type="match status" value="1"/>
</dbReference>
<dbReference type="Proteomes" id="UP000516305">
    <property type="component" value="Chromosome"/>
</dbReference>
<feature type="domain" description="HTH luxR-type" evidence="4">
    <location>
        <begin position="148"/>
        <end position="213"/>
    </location>
</feature>
<dbReference type="InterPro" id="IPR011006">
    <property type="entry name" value="CheY-like_superfamily"/>
</dbReference>
<dbReference type="PROSITE" id="PS50043">
    <property type="entry name" value="HTH_LUXR_2"/>
    <property type="match status" value="1"/>
</dbReference>
<dbReference type="GO" id="GO:0006355">
    <property type="term" value="P:regulation of DNA-templated transcription"/>
    <property type="evidence" value="ECO:0007669"/>
    <property type="project" value="InterPro"/>
</dbReference>
<dbReference type="Gene3D" id="3.40.50.2300">
    <property type="match status" value="1"/>
</dbReference>
<dbReference type="EMBL" id="CP060139">
    <property type="protein sequence ID" value="QNR24171.1"/>
    <property type="molecule type" value="Genomic_DNA"/>
</dbReference>
<feature type="domain" description="Response regulatory" evidence="5">
    <location>
        <begin position="8"/>
        <end position="126"/>
    </location>
</feature>
<dbReference type="InterPro" id="IPR016032">
    <property type="entry name" value="Sig_transdc_resp-reg_C-effctor"/>
</dbReference>
<evidence type="ECO:0000259" key="5">
    <source>
        <dbReference type="PROSITE" id="PS50110"/>
    </source>
</evidence>
<keyword evidence="7" id="KW-1185">Reference proteome</keyword>
<dbReference type="PROSITE" id="PS50110">
    <property type="entry name" value="RESPONSE_REGULATORY"/>
    <property type="match status" value="1"/>
</dbReference>
<dbReference type="CDD" id="cd06170">
    <property type="entry name" value="LuxR_C_like"/>
    <property type="match status" value="1"/>
</dbReference>
<organism evidence="6 7">
    <name type="scientific">Croceimicrobium hydrocarbonivorans</name>
    <dbReference type="NCBI Taxonomy" id="2761580"/>
    <lineage>
        <taxon>Bacteria</taxon>
        <taxon>Pseudomonadati</taxon>
        <taxon>Bacteroidota</taxon>
        <taxon>Flavobacteriia</taxon>
        <taxon>Flavobacteriales</taxon>
        <taxon>Owenweeksiaceae</taxon>
        <taxon>Croceimicrobium</taxon>
    </lineage>
</organism>
<dbReference type="CDD" id="cd17535">
    <property type="entry name" value="REC_NarL-like"/>
    <property type="match status" value="1"/>
</dbReference>
<dbReference type="PANTHER" id="PTHR43214:SF43">
    <property type="entry name" value="TWO-COMPONENT RESPONSE REGULATOR"/>
    <property type="match status" value="1"/>
</dbReference>
<evidence type="ECO:0000313" key="6">
    <source>
        <dbReference type="EMBL" id="QNR24171.1"/>
    </source>
</evidence>
<dbReference type="Pfam" id="PF00196">
    <property type="entry name" value="GerE"/>
    <property type="match status" value="1"/>
</dbReference>
<gene>
    <name evidence="6" type="ORF">H4K34_17645</name>
</gene>
<proteinExistence type="predicted"/>
<keyword evidence="1 3" id="KW-0597">Phosphoprotein</keyword>
<protein>
    <submittedName>
        <fullName evidence="6">Response regulator transcription factor</fullName>
    </submittedName>
</protein>
<evidence type="ECO:0000256" key="3">
    <source>
        <dbReference type="PROSITE-ProRule" id="PRU00169"/>
    </source>
</evidence>
<feature type="modified residue" description="4-aspartylphosphate" evidence="3">
    <location>
        <position position="61"/>
    </location>
</feature>
<dbReference type="InterPro" id="IPR001789">
    <property type="entry name" value="Sig_transdc_resp-reg_receiver"/>
</dbReference>
<dbReference type="SMART" id="SM00448">
    <property type="entry name" value="REC"/>
    <property type="match status" value="1"/>
</dbReference>
<dbReference type="InterPro" id="IPR058245">
    <property type="entry name" value="NreC/VraR/RcsB-like_REC"/>
</dbReference>
<dbReference type="SMART" id="SM00421">
    <property type="entry name" value="HTH_LUXR"/>
    <property type="match status" value="1"/>
</dbReference>